<dbReference type="CDD" id="cd00268">
    <property type="entry name" value="DEADc"/>
    <property type="match status" value="1"/>
</dbReference>
<dbReference type="SMART" id="SM00487">
    <property type="entry name" value="DEXDc"/>
    <property type="match status" value="1"/>
</dbReference>
<dbReference type="OrthoDB" id="974172at2"/>
<dbReference type="AlphaFoldDB" id="A0A286FE70"/>
<feature type="domain" description="Helicase ATP-binding" evidence="9">
    <location>
        <begin position="32"/>
        <end position="206"/>
    </location>
</feature>
<evidence type="ECO:0000259" key="11">
    <source>
        <dbReference type="PROSITE" id="PS51195"/>
    </source>
</evidence>
<organism evidence="12 13">
    <name type="scientific">Spirosoma fluviale</name>
    <dbReference type="NCBI Taxonomy" id="1597977"/>
    <lineage>
        <taxon>Bacteria</taxon>
        <taxon>Pseudomonadati</taxon>
        <taxon>Bacteroidota</taxon>
        <taxon>Cytophagia</taxon>
        <taxon>Cytophagales</taxon>
        <taxon>Cytophagaceae</taxon>
        <taxon>Spirosoma</taxon>
    </lineage>
</organism>
<dbReference type="InterPro" id="IPR014014">
    <property type="entry name" value="RNA_helicase_DEAD_Q_motif"/>
</dbReference>
<dbReference type="GO" id="GO:0005829">
    <property type="term" value="C:cytosol"/>
    <property type="evidence" value="ECO:0007669"/>
    <property type="project" value="TreeGrafter"/>
</dbReference>
<dbReference type="PROSITE" id="PS00039">
    <property type="entry name" value="DEAD_ATP_HELICASE"/>
    <property type="match status" value="1"/>
</dbReference>
<keyword evidence="1 7" id="KW-0547">Nucleotide-binding</keyword>
<feature type="domain" description="Helicase C-terminal" evidence="10">
    <location>
        <begin position="232"/>
        <end position="379"/>
    </location>
</feature>
<evidence type="ECO:0000256" key="1">
    <source>
        <dbReference type="ARBA" id="ARBA00022741"/>
    </source>
</evidence>
<evidence type="ECO:0000256" key="2">
    <source>
        <dbReference type="ARBA" id="ARBA00022801"/>
    </source>
</evidence>
<dbReference type="EMBL" id="OCNH01000001">
    <property type="protein sequence ID" value="SOD81508.1"/>
    <property type="molecule type" value="Genomic_DNA"/>
</dbReference>
<dbReference type="GO" id="GO:0005524">
    <property type="term" value="F:ATP binding"/>
    <property type="evidence" value="ECO:0007669"/>
    <property type="project" value="UniProtKB-KW"/>
</dbReference>
<comment type="similarity">
    <text evidence="5 7">Belongs to the DEAD box helicase family.</text>
</comment>
<dbReference type="InterPro" id="IPR027417">
    <property type="entry name" value="P-loop_NTPase"/>
</dbReference>
<evidence type="ECO:0000256" key="7">
    <source>
        <dbReference type="RuleBase" id="RU000492"/>
    </source>
</evidence>
<keyword evidence="3 7" id="KW-0347">Helicase</keyword>
<evidence type="ECO:0000259" key="10">
    <source>
        <dbReference type="PROSITE" id="PS51194"/>
    </source>
</evidence>
<feature type="region of interest" description="Disordered" evidence="8">
    <location>
        <begin position="378"/>
        <end position="532"/>
    </location>
</feature>
<feature type="short sequence motif" description="Q motif" evidence="6">
    <location>
        <begin position="1"/>
        <end position="29"/>
    </location>
</feature>
<protein>
    <submittedName>
        <fullName evidence="12">Superfamily II DNA and RNA helicase</fullName>
    </submittedName>
</protein>
<dbReference type="Gene3D" id="3.40.50.300">
    <property type="entry name" value="P-loop containing nucleotide triphosphate hydrolases"/>
    <property type="match status" value="2"/>
</dbReference>
<dbReference type="PROSITE" id="PS51192">
    <property type="entry name" value="HELICASE_ATP_BIND_1"/>
    <property type="match status" value="1"/>
</dbReference>
<gene>
    <name evidence="12" type="ORF">SAMN06269250_1816</name>
</gene>
<evidence type="ECO:0000313" key="12">
    <source>
        <dbReference type="EMBL" id="SOD81508.1"/>
    </source>
</evidence>
<keyword evidence="13" id="KW-1185">Reference proteome</keyword>
<dbReference type="InterPro" id="IPR000629">
    <property type="entry name" value="RNA-helicase_DEAD-box_CS"/>
</dbReference>
<dbReference type="GO" id="GO:0003676">
    <property type="term" value="F:nucleic acid binding"/>
    <property type="evidence" value="ECO:0007669"/>
    <property type="project" value="InterPro"/>
</dbReference>
<dbReference type="Pfam" id="PF00270">
    <property type="entry name" value="DEAD"/>
    <property type="match status" value="1"/>
</dbReference>
<evidence type="ECO:0000256" key="6">
    <source>
        <dbReference type="PROSITE-ProRule" id="PRU00552"/>
    </source>
</evidence>
<dbReference type="InterPro" id="IPR014001">
    <property type="entry name" value="Helicase_ATP-bd"/>
</dbReference>
<dbReference type="InterPro" id="IPR001650">
    <property type="entry name" value="Helicase_C-like"/>
</dbReference>
<evidence type="ECO:0000313" key="13">
    <source>
        <dbReference type="Proteomes" id="UP000219452"/>
    </source>
</evidence>
<feature type="compositionally biased region" description="Low complexity" evidence="8">
    <location>
        <begin position="397"/>
        <end position="408"/>
    </location>
</feature>
<reference evidence="13" key="1">
    <citation type="submission" date="2017-09" db="EMBL/GenBank/DDBJ databases">
        <authorList>
            <person name="Varghese N."/>
            <person name="Submissions S."/>
        </authorList>
    </citation>
    <scope>NUCLEOTIDE SEQUENCE [LARGE SCALE GENOMIC DNA]</scope>
    <source>
        <strain evidence="13">DSM 29961</strain>
    </source>
</reference>
<evidence type="ECO:0000259" key="9">
    <source>
        <dbReference type="PROSITE" id="PS51192"/>
    </source>
</evidence>
<dbReference type="SMART" id="SM00490">
    <property type="entry name" value="HELICc"/>
    <property type="match status" value="1"/>
</dbReference>
<feature type="compositionally biased region" description="Basic and acidic residues" evidence="8">
    <location>
        <begin position="411"/>
        <end position="456"/>
    </location>
</feature>
<keyword evidence="4 7" id="KW-0067">ATP-binding</keyword>
<dbReference type="Pfam" id="PF00271">
    <property type="entry name" value="Helicase_C"/>
    <property type="match status" value="1"/>
</dbReference>
<feature type="compositionally biased region" description="Basic and acidic residues" evidence="8">
    <location>
        <begin position="385"/>
        <end position="396"/>
    </location>
</feature>
<evidence type="ECO:0000256" key="3">
    <source>
        <dbReference type="ARBA" id="ARBA00022806"/>
    </source>
</evidence>
<dbReference type="PANTHER" id="PTHR47959:SF13">
    <property type="entry name" value="ATP-DEPENDENT RNA HELICASE RHLE"/>
    <property type="match status" value="1"/>
</dbReference>
<dbReference type="Proteomes" id="UP000219452">
    <property type="component" value="Unassembled WGS sequence"/>
</dbReference>
<evidence type="ECO:0000256" key="4">
    <source>
        <dbReference type="ARBA" id="ARBA00022840"/>
    </source>
</evidence>
<sequence>MIFQEFNLHDDLLAGVDAMNYLKATPIQEMAIPKILAGKDLIASAQTGTGKTAAYLIPLLDKISHTDHDHTSTLILVPTRELAKQIDEQVEGFGYFVQANSIAIYGGGKGDDWDKQRKALETGADIIIATPGRLIAHMQLGYVKFDKIDYLVLDEADKMLDMGFSDDIMNIVEKIPAKRQTLLFSATMPNKIREFSKKLLTDPEEIRLAVSKPAAGIDQQFYMAFDNQKLPLLAHLIKNSTKPVQSMVLFTSRKSEVNSIVRALSKLNYEARGISSDLEQDDREVVLRDFKNKAFPILVATDVLSRGIDIDNLTHVVNYDIPRDAEDYVHRIGRTARAATTGTAITFVSDQDQNRIVSIEKLIEREVDKQAITEELGMGKSPVFDPKRFSGRRGDSSRSGNARGASVAGKGGRDGGRRRDDRSGSDRSGNDRSGSDRSGSDRSGSERGQGERRNDTRNGQPRSVDASVTAEPKAVVATDAALPVGGVTAAGEATDKPKRRKKRRRGPKPEGQETGQQTQSRKPTELTPVADN</sequence>
<dbReference type="PROSITE" id="PS51195">
    <property type="entry name" value="Q_MOTIF"/>
    <property type="match status" value="1"/>
</dbReference>
<accession>A0A286FE70</accession>
<name>A0A286FE70_9BACT</name>
<dbReference type="CDD" id="cd18787">
    <property type="entry name" value="SF2_C_DEAD"/>
    <property type="match status" value="1"/>
</dbReference>
<feature type="domain" description="DEAD-box RNA helicase Q" evidence="11">
    <location>
        <begin position="1"/>
        <end position="29"/>
    </location>
</feature>
<dbReference type="GO" id="GO:0016787">
    <property type="term" value="F:hydrolase activity"/>
    <property type="evidence" value="ECO:0007669"/>
    <property type="project" value="UniProtKB-KW"/>
</dbReference>
<evidence type="ECO:0000256" key="8">
    <source>
        <dbReference type="SAM" id="MobiDB-lite"/>
    </source>
</evidence>
<dbReference type="SUPFAM" id="SSF52540">
    <property type="entry name" value="P-loop containing nucleoside triphosphate hydrolases"/>
    <property type="match status" value="1"/>
</dbReference>
<dbReference type="GO" id="GO:0003724">
    <property type="term" value="F:RNA helicase activity"/>
    <property type="evidence" value="ECO:0007669"/>
    <property type="project" value="InterPro"/>
</dbReference>
<dbReference type="PROSITE" id="PS51194">
    <property type="entry name" value="HELICASE_CTER"/>
    <property type="match status" value="1"/>
</dbReference>
<keyword evidence="2 7" id="KW-0378">Hydrolase</keyword>
<dbReference type="PANTHER" id="PTHR47959">
    <property type="entry name" value="ATP-DEPENDENT RNA HELICASE RHLE-RELATED"/>
    <property type="match status" value="1"/>
</dbReference>
<proteinExistence type="inferred from homology"/>
<evidence type="ECO:0000256" key="5">
    <source>
        <dbReference type="ARBA" id="ARBA00038437"/>
    </source>
</evidence>
<feature type="compositionally biased region" description="Basic residues" evidence="8">
    <location>
        <begin position="497"/>
        <end position="506"/>
    </location>
</feature>
<dbReference type="InterPro" id="IPR011545">
    <property type="entry name" value="DEAD/DEAH_box_helicase_dom"/>
</dbReference>
<dbReference type="InterPro" id="IPR050079">
    <property type="entry name" value="DEAD_box_RNA_helicase"/>
</dbReference>
<dbReference type="InterPro" id="IPR044742">
    <property type="entry name" value="DEAD/DEAH_RhlB"/>
</dbReference>